<sequence>MTAPYARSDEPELVQLLTPEGERREHPDYAFDLDDDAIKGFYHDLVMTRRIDTEAFMLQRQGELGIWASLLGQEAAQIGSGRALRKQDYVFPTYREHGVAWCRGVDPLALIGLFRGVDHGNWDPAEFGFHLYTIVIGAQTLHATGYAMGVQRDGLVGTNDAERDTAVVAYLGDGATSQGDVNEAFIFSTVFNAPVVFFIQNNQWAISEPIEKQSRIPLYRRASGFGFPGVRVDGNDVLATYAVTKAALQQARDGGGPVLVEAFTYRMGAHTTNDDPTRYRLTDELEHWKLKDPLARVKAYLVRNGLADEAFFEQVEADADTLAEHLRSSTRAMPDPDPAKIFDLVYQEQTPELVEQKEWFVKYHASFAAQAEVH</sequence>
<dbReference type="RefSeq" id="WP_205115502.1">
    <property type="nucleotide sequence ID" value="NZ_JAFBCM010000001.1"/>
</dbReference>
<dbReference type="PANTHER" id="PTHR43380:SF1">
    <property type="entry name" value="2-OXOISOVALERATE DEHYDROGENASE SUBUNIT ALPHA, MITOCHONDRIAL"/>
    <property type="match status" value="1"/>
</dbReference>
<protein>
    <submittedName>
        <fullName evidence="5">Pyruvate dehydrogenase (Acetyl-transferring) E1 component subunit alpha</fullName>
    </submittedName>
</protein>
<organism evidence="5 6">
    <name type="scientific">Tenggerimyces flavus</name>
    <dbReference type="NCBI Taxonomy" id="1708749"/>
    <lineage>
        <taxon>Bacteria</taxon>
        <taxon>Bacillati</taxon>
        <taxon>Actinomycetota</taxon>
        <taxon>Actinomycetes</taxon>
        <taxon>Propionibacteriales</taxon>
        <taxon>Nocardioidaceae</taxon>
        <taxon>Tenggerimyces</taxon>
    </lineage>
</organism>
<dbReference type="InterPro" id="IPR029061">
    <property type="entry name" value="THDP-binding"/>
</dbReference>
<evidence type="ECO:0000256" key="1">
    <source>
        <dbReference type="ARBA" id="ARBA00001964"/>
    </source>
</evidence>
<gene>
    <name evidence="5" type="primary">pdhA</name>
    <name evidence="5" type="ORF">ACFOUW_39760</name>
</gene>
<evidence type="ECO:0000256" key="2">
    <source>
        <dbReference type="ARBA" id="ARBA00023002"/>
    </source>
</evidence>
<dbReference type="CDD" id="cd02000">
    <property type="entry name" value="TPP_E1_PDC_ADC_BCADC"/>
    <property type="match status" value="1"/>
</dbReference>
<name>A0ABV7YSK5_9ACTN</name>
<dbReference type="SUPFAM" id="SSF52518">
    <property type="entry name" value="Thiamin diphosphate-binding fold (THDP-binding)"/>
    <property type="match status" value="1"/>
</dbReference>
<evidence type="ECO:0000259" key="4">
    <source>
        <dbReference type="Pfam" id="PF00676"/>
    </source>
</evidence>
<evidence type="ECO:0000256" key="3">
    <source>
        <dbReference type="ARBA" id="ARBA00023052"/>
    </source>
</evidence>
<dbReference type="InterPro" id="IPR050771">
    <property type="entry name" value="Alpha-ketoacid_DH_E1_comp"/>
</dbReference>
<keyword evidence="3" id="KW-0786">Thiamine pyrophosphate</keyword>
<feature type="domain" description="Dehydrogenase E1 component" evidence="4">
    <location>
        <begin position="46"/>
        <end position="325"/>
    </location>
</feature>
<dbReference type="Gene3D" id="3.40.50.970">
    <property type="match status" value="1"/>
</dbReference>
<dbReference type="NCBIfam" id="TIGR03181">
    <property type="entry name" value="PDH_E1_alph_x"/>
    <property type="match status" value="1"/>
</dbReference>
<keyword evidence="6" id="KW-1185">Reference proteome</keyword>
<comment type="caution">
    <text evidence="5">The sequence shown here is derived from an EMBL/GenBank/DDBJ whole genome shotgun (WGS) entry which is preliminary data.</text>
</comment>
<keyword evidence="2" id="KW-0560">Oxidoreductase</keyword>
<keyword evidence="5" id="KW-0670">Pyruvate</keyword>
<proteinExistence type="predicted"/>
<dbReference type="InterPro" id="IPR001017">
    <property type="entry name" value="DH_E1"/>
</dbReference>
<accession>A0ABV7YSK5</accession>
<dbReference type="PANTHER" id="PTHR43380">
    <property type="entry name" value="2-OXOISOVALERATE DEHYDROGENASE SUBUNIT ALPHA, MITOCHONDRIAL"/>
    <property type="match status" value="1"/>
</dbReference>
<evidence type="ECO:0000313" key="6">
    <source>
        <dbReference type="Proteomes" id="UP001595699"/>
    </source>
</evidence>
<comment type="cofactor">
    <cofactor evidence="1">
        <name>thiamine diphosphate</name>
        <dbReference type="ChEBI" id="CHEBI:58937"/>
    </cofactor>
</comment>
<dbReference type="EMBL" id="JBHRZH010000064">
    <property type="protein sequence ID" value="MFC3767019.1"/>
    <property type="molecule type" value="Genomic_DNA"/>
</dbReference>
<dbReference type="InterPro" id="IPR017596">
    <property type="entry name" value="PdhA/BkdA"/>
</dbReference>
<dbReference type="Pfam" id="PF00676">
    <property type="entry name" value="E1_dh"/>
    <property type="match status" value="1"/>
</dbReference>
<evidence type="ECO:0000313" key="5">
    <source>
        <dbReference type="EMBL" id="MFC3767019.1"/>
    </source>
</evidence>
<dbReference type="Proteomes" id="UP001595699">
    <property type="component" value="Unassembled WGS sequence"/>
</dbReference>
<reference evidence="6" key="1">
    <citation type="journal article" date="2019" name="Int. J. Syst. Evol. Microbiol.">
        <title>The Global Catalogue of Microorganisms (GCM) 10K type strain sequencing project: providing services to taxonomists for standard genome sequencing and annotation.</title>
        <authorList>
            <consortium name="The Broad Institute Genomics Platform"/>
            <consortium name="The Broad Institute Genome Sequencing Center for Infectious Disease"/>
            <person name="Wu L."/>
            <person name="Ma J."/>
        </authorList>
    </citation>
    <scope>NUCLEOTIDE SEQUENCE [LARGE SCALE GENOMIC DNA]</scope>
    <source>
        <strain evidence="6">CGMCC 4.7241</strain>
    </source>
</reference>